<sequence>MKLLFLPTILSLSLIPQGLSHPLNTIHAPQERQTPALEAETDRLLFSATLAEFIAAHDAQSPPELDWSTDGCTSAPDNPFGFDFEPACVRHDFGYRNYKAQGRFEDAGAKASIDSNFRDDLYGQCAAEDSLDLCEVTADVYYEAVVLFGREREQEEGEEEERLELEIEQRGGVRL</sequence>
<feature type="compositionally biased region" description="Acidic residues" evidence="1">
    <location>
        <begin position="154"/>
        <end position="163"/>
    </location>
</feature>
<feature type="chain" id="PRO_5004085097" evidence="2">
    <location>
        <begin position="21"/>
        <end position="175"/>
    </location>
</feature>
<keyword evidence="2" id="KW-0732">Signal</keyword>
<dbReference type="Gene3D" id="1.20.90.10">
    <property type="entry name" value="Phospholipase A2 domain"/>
    <property type="match status" value="1"/>
</dbReference>
<dbReference type="PANTHER" id="PTHR40787:SF3">
    <property type="entry name" value="PROTEIN TRANSPORT PROTEIN SEC39"/>
    <property type="match status" value="1"/>
</dbReference>
<dbReference type="OMA" id="RNYKAQG"/>
<proteinExistence type="predicted"/>
<dbReference type="Proteomes" id="UP000012174">
    <property type="component" value="Unassembled WGS sequence"/>
</dbReference>
<dbReference type="OrthoDB" id="5120271at2759"/>
<organism evidence="3 4">
    <name type="scientific">Eutypa lata (strain UCR-EL1)</name>
    <name type="common">Grapevine dieback disease fungus</name>
    <name type="synonym">Eutypa armeniacae</name>
    <dbReference type="NCBI Taxonomy" id="1287681"/>
    <lineage>
        <taxon>Eukaryota</taxon>
        <taxon>Fungi</taxon>
        <taxon>Dikarya</taxon>
        <taxon>Ascomycota</taxon>
        <taxon>Pezizomycotina</taxon>
        <taxon>Sordariomycetes</taxon>
        <taxon>Xylariomycetidae</taxon>
        <taxon>Xylariales</taxon>
        <taxon>Diatrypaceae</taxon>
        <taxon>Eutypa</taxon>
    </lineage>
</organism>
<dbReference type="AlphaFoldDB" id="M7SZ04"/>
<dbReference type="InterPro" id="IPR036444">
    <property type="entry name" value="PLipase_A2_dom_sf"/>
</dbReference>
<reference evidence="4" key="1">
    <citation type="journal article" date="2013" name="Genome Announc.">
        <title>Draft genome sequence of the grapevine dieback fungus Eutypa lata UCR-EL1.</title>
        <authorList>
            <person name="Blanco-Ulate B."/>
            <person name="Rolshausen P.E."/>
            <person name="Cantu D."/>
        </authorList>
    </citation>
    <scope>NUCLEOTIDE SEQUENCE [LARGE SCALE GENOMIC DNA]</scope>
    <source>
        <strain evidence="4">UCR-EL1</strain>
    </source>
</reference>
<dbReference type="KEGG" id="ela:UCREL1_3211"/>
<dbReference type="GO" id="GO:0004623">
    <property type="term" value="F:phospholipase A2 activity"/>
    <property type="evidence" value="ECO:0007669"/>
    <property type="project" value="InterPro"/>
</dbReference>
<gene>
    <name evidence="3" type="ORF">UCREL1_3211</name>
</gene>
<feature type="region of interest" description="Disordered" evidence="1">
    <location>
        <begin position="153"/>
        <end position="175"/>
    </location>
</feature>
<dbReference type="GO" id="GO:0050482">
    <property type="term" value="P:arachidonate secretion"/>
    <property type="evidence" value="ECO:0007669"/>
    <property type="project" value="InterPro"/>
</dbReference>
<feature type="compositionally biased region" description="Basic and acidic residues" evidence="1">
    <location>
        <begin position="164"/>
        <end position="175"/>
    </location>
</feature>
<keyword evidence="4" id="KW-1185">Reference proteome</keyword>
<dbReference type="SUPFAM" id="SSF48619">
    <property type="entry name" value="Phospholipase A2, PLA2"/>
    <property type="match status" value="1"/>
</dbReference>
<evidence type="ECO:0000256" key="2">
    <source>
        <dbReference type="SAM" id="SignalP"/>
    </source>
</evidence>
<feature type="signal peptide" evidence="2">
    <location>
        <begin position="1"/>
        <end position="20"/>
    </location>
</feature>
<dbReference type="HOGENOM" id="CLU_053014_3_0_1"/>
<evidence type="ECO:0000313" key="3">
    <source>
        <dbReference type="EMBL" id="EMR69773.1"/>
    </source>
</evidence>
<evidence type="ECO:0000313" key="4">
    <source>
        <dbReference type="Proteomes" id="UP000012174"/>
    </source>
</evidence>
<accession>M7SZ04</accession>
<dbReference type="GO" id="GO:0006644">
    <property type="term" value="P:phospholipid metabolic process"/>
    <property type="evidence" value="ECO:0007669"/>
    <property type="project" value="InterPro"/>
</dbReference>
<evidence type="ECO:0000256" key="1">
    <source>
        <dbReference type="SAM" id="MobiDB-lite"/>
    </source>
</evidence>
<dbReference type="InterPro" id="IPR015141">
    <property type="entry name" value="PLipase_A2_prok/fun"/>
</dbReference>
<dbReference type="Pfam" id="PF09056">
    <property type="entry name" value="Phospholip_A2_3"/>
    <property type="match status" value="1"/>
</dbReference>
<dbReference type="EMBL" id="KB706016">
    <property type="protein sequence ID" value="EMR69773.1"/>
    <property type="molecule type" value="Genomic_DNA"/>
</dbReference>
<dbReference type="PANTHER" id="PTHR40787">
    <property type="entry name" value="SECRETED PROTEIN"/>
    <property type="match status" value="1"/>
</dbReference>
<protein>
    <submittedName>
        <fullName evidence="3">Putative phospholipase a2 protein</fullName>
    </submittedName>
</protein>
<name>M7SZ04_EUTLA</name>
<dbReference type="eggNOG" id="ENOG502S8PP">
    <property type="taxonomic scope" value="Eukaryota"/>
</dbReference>